<accession>A0AAQ1GFR0</accession>
<comment type="caution">
    <text evidence="1">The sequence shown here is derived from an EMBL/GenBank/DDBJ whole genome shotgun (WGS) entry which is preliminary data.</text>
</comment>
<protein>
    <submittedName>
        <fullName evidence="1">Uncharacterized protein</fullName>
    </submittedName>
</protein>
<dbReference type="RefSeq" id="WP_124263131.1">
    <property type="nucleotide sequence ID" value="NZ_CADFGN010000008.1"/>
</dbReference>
<evidence type="ECO:0000313" key="1">
    <source>
        <dbReference type="EMBL" id="SEJ69878.1"/>
    </source>
</evidence>
<dbReference type="GeneID" id="61306926"/>
<proteinExistence type="predicted"/>
<dbReference type="AlphaFoldDB" id="A0AAQ1GFR0"/>
<evidence type="ECO:0000313" key="2">
    <source>
        <dbReference type="Proteomes" id="UP000183529"/>
    </source>
</evidence>
<reference evidence="1 2" key="1">
    <citation type="submission" date="2016-10" db="EMBL/GenBank/DDBJ databases">
        <authorList>
            <person name="Varghese N."/>
            <person name="Submissions S."/>
        </authorList>
    </citation>
    <scope>NUCLEOTIDE SEQUENCE [LARGE SCALE GENOMIC DNA]</scope>
    <source>
        <strain evidence="1 2">LMG 22274</strain>
    </source>
</reference>
<gene>
    <name evidence="1" type="ORF">SAMN05216550_107240</name>
</gene>
<organism evidence="1 2">
    <name type="scientific">Paraburkholderia tropica</name>
    <dbReference type="NCBI Taxonomy" id="92647"/>
    <lineage>
        <taxon>Bacteria</taxon>
        <taxon>Pseudomonadati</taxon>
        <taxon>Pseudomonadota</taxon>
        <taxon>Betaproteobacteria</taxon>
        <taxon>Burkholderiales</taxon>
        <taxon>Burkholderiaceae</taxon>
        <taxon>Paraburkholderia</taxon>
    </lineage>
</organism>
<dbReference type="EMBL" id="FNZM01000007">
    <property type="protein sequence ID" value="SEJ69878.1"/>
    <property type="molecule type" value="Genomic_DNA"/>
</dbReference>
<sequence>MGKYKNIYIVLLFFAEICSARADTSILIEIGECRFRISDSFHGSITDPKPENDFRYAGYDASVRVADVVKSFGLNFSCQKIEDDDVEVSARFGGRFNAYLNRWVPDFGDASAHDVVNLKRVTKTFPLTSKNSKGFYTIQDDLDGELSRRMRHISYCLIRGAAAVCGDGVVKRLADSKSDMLPYVLQVLRSIKFEDKEGSSRERINQASMMR</sequence>
<name>A0AAQ1GFR0_9BURK</name>
<dbReference type="Proteomes" id="UP000183529">
    <property type="component" value="Unassembled WGS sequence"/>
</dbReference>